<evidence type="ECO:0000313" key="1">
    <source>
        <dbReference type="EMBL" id="GAH30623.1"/>
    </source>
</evidence>
<proteinExistence type="predicted"/>
<protein>
    <submittedName>
        <fullName evidence="1">Uncharacterized protein</fullName>
    </submittedName>
</protein>
<name>X1GC62_9ZZZZ</name>
<reference evidence="1" key="1">
    <citation type="journal article" date="2014" name="Front. Microbiol.">
        <title>High frequency of phylogenetically diverse reductive dehalogenase-homologous genes in deep subseafloor sedimentary metagenomes.</title>
        <authorList>
            <person name="Kawai M."/>
            <person name="Futagami T."/>
            <person name="Toyoda A."/>
            <person name="Takaki Y."/>
            <person name="Nishi S."/>
            <person name="Hori S."/>
            <person name="Arai W."/>
            <person name="Tsubouchi T."/>
            <person name="Morono Y."/>
            <person name="Uchiyama I."/>
            <person name="Ito T."/>
            <person name="Fujiyama A."/>
            <person name="Inagaki F."/>
            <person name="Takami H."/>
        </authorList>
    </citation>
    <scope>NUCLEOTIDE SEQUENCE</scope>
    <source>
        <strain evidence="1">Expedition CK06-06</strain>
    </source>
</reference>
<dbReference type="EMBL" id="BARU01001287">
    <property type="protein sequence ID" value="GAH30623.1"/>
    <property type="molecule type" value="Genomic_DNA"/>
</dbReference>
<sequence length="132" mass="15624">MEKTAQELKALVSAMFERESWKKFTERNFKTFSRYVRDQCLEAKRYFLAKDVDIDILEQALEYCLENDTLSFANLNDTYAYFKRESDGSKDTLQEIETLAREYQGPHEPLDVSKRNISVYRELISGRERVVT</sequence>
<organism evidence="1">
    <name type="scientific">marine sediment metagenome</name>
    <dbReference type="NCBI Taxonomy" id="412755"/>
    <lineage>
        <taxon>unclassified sequences</taxon>
        <taxon>metagenomes</taxon>
        <taxon>ecological metagenomes</taxon>
    </lineage>
</organism>
<gene>
    <name evidence="1" type="ORF">S03H2_03481</name>
</gene>
<comment type="caution">
    <text evidence="1">The sequence shown here is derived from an EMBL/GenBank/DDBJ whole genome shotgun (WGS) entry which is preliminary data.</text>
</comment>
<dbReference type="AlphaFoldDB" id="X1GC62"/>
<accession>X1GC62</accession>